<evidence type="ECO:0000256" key="2">
    <source>
        <dbReference type="SAM" id="Phobius"/>
    </source>
</evidence>
<evidence type="ECO:0000313" key="5">
    <source>
        <dbReference type="Proteomes" id="UP001233535"/>
    </source>
</evidence>
<dbReference type="PROSITE" id="PS50887">
    <property type="entry name" value="GGDEF"/>
    <property type="match status" value="1"/>
</dbReference>
<feature type="transmembrane region" description="Helical" evidence="2">
    <location>
        <begin position="348"/>
        <end position="370"/>
    </location>
</feature>
<keyword evidence="2" id="KW-0812">Transmembrane</keyword>
<keyword evidence="2" id="KW-0472">Membrane</keyword>
<dbReference type="Pfam" id="PF05226">
    <property type="entry name" value="CHASE2"/>
    <property type="match status" value="1"/>
</dbReference>
<dbReference type="SMART" id="SM01080">
    <property type="entry name" value="CHASE2"/>
    <property type="match status" value="1"/>
</dbReference>
<dbReference type="EMBL" id="JARUHG010000001">
    <property type="protein sequence ID" value="MDR0182055.1"/>
    <property type="molecule type" value="Genomic_DNA"/>
</dbReference>
<feature type="transmembrane region" description="Helical" evidence="2">
    <location>
        <begin position="323"/>
        <end position="342"/>
    </location>
</feature>
<feature type="transmembrane region" description="Helical" evidence="2">
    <location>
        <begin position="298"/>
        <end position="316"/>
    </location>
</feature>
<evidence type="ECO:0000313" key="4">
    <source>
        <dbReference type="EMBL" id="MDR0182055.1"/>
    </source>
</evidence>
<dbReference type="Gene3D" id="3.30.70.270">
    <property type="match status" value="1"/>
</dbReference>
<dbReference type="Pfam" id="PF00990">
    <property type="entry name" value="GGDEF"/>
    <property type="match status" value="1"/>
</dbReference>
<protein>
    <recommendedName>
        <fullName evidence="1">diguanylate cyclase</fullName>
        <ecNumber evidence="1">2.7.7.65</ecNumber>
    </recommendedName>
</protein>
<comment type="caution">
    <text evidence="4">The sequence shown here is derived from an EMBL/GenBank/DDBJ whole genome shotgun (WGS) entry which is preliminary data.</text>
</comment>
<dbReference type="PANTHER" id="PTHR45138">
    <property type="entry name" value="REGULATORY COMPONENTS OF SENSORY TRANSDUCTION SYSTEM"/>
    <property type="match status" value="1"/>
</dbReference>
<evidence type="ECO:0000259" key="3">
    <source>
        <dbReference type="PROSITE" id="PS50887"/>
    </source>
</evidence>
<dbReference type="EC" id="2.7.7.65" evidence="1"/>
<dbReference type="InterPro" id="IPR043128">
    <property type="entry name" value="Rev_trsase/Diguanyl_cyclase"/>
</dbReference>
<dbReference type="InterPro" id="IPR050469">
    <property type="entry name" value="Diguanylate_Cyclase"/>
</dbReference>
<dbReference type="InterPro" id="IPR000160">
    <property type="entry name" value="GGDEF_dom"/>
</dbReference>
<dbReference type="PROSITE" id="PS51318">
    <property type="entry name" value="TAT"/>
    <property type="match status" value="1"/>
</dbReference>
<keyword evidence="5" id="KW-1185">Reference proteome</keyword>
<feature type="domain" description="GGDEF" evidence="3">
    <location>
        <begin position="407"/>
        <end position="543"/>
    </location>
</feature>
<sequence length="550" mass="59364">MTRLPFSASRRTLLTLVAGLLAAALAYGGALHRLDTALYDAHMADWTQEPDGRTLIVAIDERSIAELGQWPWPRSVHARLIDRLRESGARAVALDLLLAEPDRISRSNDLALADAMGRYGRVVLPVAPTAADAQGPTEELLPTPVIAAAAAGFGHTDLPGDEDGRTRALVVRAGLGDARWPSLPEALLTVGRETRALRVSTESSATPFDWVRAGHVRLRFSGPDGTYPRVSYSDVVNGRVPRELLRERWIIVGATAPGLAAPLLTPTYGSGSMAGVEFLANAFDTLRHGNMTRDASPAWHALAAFVIASTLAWLGLGGSMRRAVLLLVVPAVVAIAMSVAVLRFTHVWFGPMPLVLVLIATALLAVTAHLRHWRRQAHLDMLTALPNRRDFTASLDRELAACARDGEPLTLALIDVDHFKRFNDTAGHTRGDRLLVRVARLLESMLLRPRELAARLGGDEFALVLPETGATHARERVEDLRRRMTDLGPLFQSAGLRAPTLTIGIATSDPESPLTADALFDRADAALYLAKESGRNRVAAASELASGAWT</sequence>
<dbReference type="PANTHER" id="PTHR45138:SF24">
    <property type="entry name" value="DIGUANYLATE CYCLASE DGCC-RELATED"/>
    <property type="match status" value="1"/>
</dbReference>
<dbReference type="SMART" id="SM00267">
    <property type="entry name" value="GGDEF"/>
    <property type="match status" value="1"/>
</dbReference>
<proteinExistence type="predicted"/>
<gene>
    <name evidence="4" type="ORF">P8609_03605</name>
</gene>
<keyword evidence="2" id="KW-1133">Transmembrane helix</keyword>
<evidence type="ECO:0000256" key="1">
    <source>
        <dbReference type="ARBA" id="ARBA00012528"/>
    </source>
</evidence>
<accession>A0ABU1CAA8</accession>
<dbReference type="Proteomes" id="UP001233535">
    <property type="component" value="Unassembled WGS sequence"/>
</dbReference>
<dbReference type="NCBIfam" id="TIGR00254">
    <property type="entry name" value="GGDEF"/>
    <property type="match status" value="1"/>
</dbReference>
<name>A0ABU1CAA8_9GAMM</name>
<dbReference type="CDD" id="cd01949">
    <property type="entry name" value="GGDEF"/>
    <property type="match status" value="1"/>
</dbReference>
<dbReference type="RefSeq" id="WP_309261216.1">
    <property type="nucleotide sequence ID" value="NZ_JARUHG010000001.1"/>
</dbReference>
<dbReference type="InterPro" id="IPR007890">
    <property type="entry name" value="CHASE2"/>
</dbReference>
<dbReference type="SUPFAM" id="SSF55073">
    <property type="entry name" value="Nucleotide cyclase"/>
    <property type="match status" value="1"/>
</dbReference>
<organism evidence="4 5">
    <name type="scientific">Lysobacter arvi</name>
    <dbReference type="NCBI Taxonomy" id="3038776"/>
    <lineage>
        <taxon>Bacteria</taxon>
        <taxon>Pseudomonadati</taxon>
        <taxon>Pseudomonadota</taxon>
        <taxon>Gammaproteobacteria</taxon>
        <taxon>Lysobacterales</taxon>
        <taxon>Lysobacteraceae</taxon>
        <taxon>Lysobacter</taxon>
    </lineage>
</organism>
<dbReference type="InterPro" id="IPR029787">
    <property type="entry name" value="Nucleotide_cyclase"/>
</dbReference>
<dbReference type="InterPro" id="IPR006311">
    <property type="entry name" value="TAT_signal"/>
</dbReference>
<reference evidence="4 5" key="1">
    <citation type="submission" date="2023-04" db="EMBL/GenBank/DDBJ databases">
        <title>Lysobacter sp. strain UC isolated from soil sample.</title>
        <authorList>
            <person name="Choksket S."/>
            <person name="Harshvardhan F."/>
            <person name="Rana R."/>
            <person name="Patil P.B."/>
            <person name="Korpole S."/>
        </authorList>
    </citation>
    <scope>NUCLEOTIDE SEQUENCE [LARGE SCALE GENOMIC DNA]</scope>
    <source>
        <strain evidence="4 5">UC</strain>
    </source>
</reference>